<dbReference type="Proteomes" id="UP000033497">
    <property type="component" value="Unassembled WGS sequence"/>
</dbReference>
<comment type="caution">
    <text evidence="3">The sequence shown here is derived from an EMBL/GenBank/DDBJ whole genome shotgun (WGS) entry which is preliminary data.</text>
</comment>
<evidence type="ECO:0000313" key="4">
    <source>
        <dbReference type="Proteomes" id="UP000033497"/>
    </source>
</evidence>
<gene>
    <name evidence="3" type="ORF">MB09_07300</name>
</gene>
<feature type="chain" id="PRO_5045871564" description="Copper-binding protein MbnP-like domain-containing protein" evidence="1">
    <location>
        <begin position="20"/>
        <end position="253"/>
    </location>
</feature>
<dbReference type="PROSITE" id="PS51257">
    <property type="entry name" value="PROKAR_LIPOPROTEIN"/>
    <property type="match status" value="1"/>
</dbReference>
<feature type="signal peptide" evidence="1">
    <location>
        <begin position="1"/>
        <end position="19"/>
    </location>
</feature>
<protein>
    <recommendedName>
        <fullName evidence="2">Copper-binding protein MbnP-like domain-containing protein</fullName>
    </recommendedName>
</protein>
<evidence type="ECO:0000313" key="3">
    <source>
        <dbReference type="EMBL" id="KJJ38496.1"/>
    </source>
</evidence>
<keyword evidence="4" id="KW-1185">Reference proteome</keyword>
<dbReference type="Pfam" id="PF20243">
    <property type="entry name" value="MbnP"/>
    <property type="match status" value="1"/>
</dbReference>
<organism evidence="3 4">
    <name type="scientific">Aequorivita vladivostokensis</name>
    <dbReference type="NCBI Taxonomy" id="171194"/>
    <lineage>
        <taxon>Bacteria</taxon>
        <taxon>Pseudomonadati</taxon>
        <taxon>Bacteroidota</taxon>
        <taxon>Flavobacteriia</taxon>
        <taxon>Flavobacteriales</taxon>
        <taxon>Flavobacteriaceae</taxon>
        <taxon>Aequorivita</taxon>
    </lineage>
</organism>
<sequence>MKKIAFLFALAFAIIGCNNDDDVAVDAAVTFEFTQNWDGDPVTASNFNGASSYTNALGTTLTISKLRYLISGIELHKADGSTIKFDDYQLIDVTDVNSLKLNPTLRVPTGEYTGISFIYGFNEADNVSGAYPDLNAASWNWPDMLGGGYHFMQMEGKYEDANGALQSYAYHHGTARVSEGVFEQNYLSFDFERNVTISGDTSIEIKMDVSEWYKNPYTWDLNVYDTDLMMNYAAQKYMHDNGASVFSIGAISQ</sequence>
<evidence type="ECO:0000259" key="2">
    <source>
        <dbReference type="Pfam" id="PF20243"/>
    </source>
</evidence>
<dbReference type="RefSeq" id="WP_045080247.1">
    <property type="nucleotide sequence ID" value="NZ_JSVU01000004.1"/>
</dbReference>
<dbReference type="InterPro" id="IPR046863">
    <property type="entry name" value="MbnP-like_dom"/>
</dbReference>
<evidence type="ECO:0000256" key="1">
    <source>
        <dbReference type="SAM" id="SignalP"/>
    </source>
</evidence>
<accession>A0ABR5DI87</accession>
<feature type="domain" description="Copper-binding protein MbnP-like" evidence="2">
    <location>
        <begin position="28"/>
        <end position="218"/>
    </location>
</feature>
<dbReference type="EMBL" id="JSVU01000004">
    <property type="protein sequence ID" value="KJJ38496.1"/>
    <property type="molecule type" value="Genomic_DNA"/>
</dbReference>
<name>A0ABR5DI87_9FLAO</name>
<proteinExistence type="predicted"/>
<keyword evidence="1" id="KW-0732">Signal</keyword>
<reference evidence="3 4" key="1">
    <citation type="submission" date="2014-10" db="EMBL/GenBank/DDBJ databases">
        <title>Genome sequencing of Vitellibacter vladivostokensis KMM 3516.</title>
        <authorList>
            <person name="Thevarajoo S."/>
            <person name="Selvaratnam C."/>
            <person name="Goh K.M."/>
            <person name="Chong C.S."/>
        </authorList>
    </citation>
    <scope>NUCLEOTIDE SEQUENCE [LARGE SCALE GENOMIC DNA]</scope>
    <source>
        <strain evidence="3 4">KMM 3516</strain>
    </source>
</reference>